<sequence>MLLALVAGLPWASWHYIGWPLPDHIPTWAEVQGVLLGPMTTTFLIDVLACLCWITWAAFTLDVLRCAADVALNGVDAVRSLDLSSAGPHALAGVLIGAIVMSVLGNRPAAPLVASPVTLFGNGTQVVATAPTWQNTAPVEETVRTLAFATPTVSGDSDTVSTPPHPESVVVLAPQNGVHDSLWRIAARTLGDGARWPEIFNLNKDKPQPGGRTLTRPSLIFPGQELFLPSDAAVSISPAQAPAYPAATAPTGPAPTTAPTPSHAQPPTPPAHAARTNTPPSPTQEPSFSWGPELFVGLGLVAAISAALVVARRRYNSRYRPGSGDRSQLPVAPTVYQLRLAHLRTEHDDDIDPDEDGTGCHEQVPLPPPLVIGEPGNTSGTGLTPGLGVRDGREIALDLATARGLGLLGAGAPAAIRALLVSTLTGTTCRPAGTFPPDGTMVFISAADLADVLGRRAAQAQLPAALRVVADVGVALDALEAEILVRAAADGDQDTSPDAWPPLVLVTRPPEHRQRLQAILDNGAPFGITGLLLGQWQPGVTAYVREDGTVSATGPGIGEALRGTRMFRLGNDHTSELLTLLRQAETPVPQKSTACWSQIVQELPTAASDDAGLTTDHVHAEVASDTELEITAALPPPVSPDTDLEILSSSHEPPPGPEREALHHPTATPGGPSTVTADERPTKSDEDSTSMAEPAEGQEATVVPAAVPITISIMGAPRVLWHPEPNAPTNAGLPERDITDVLQPKTMELLVLLGLHPDGITRDAVVSALWKNDMPARPTNALHTTLSRMHHAVAVATDGAVRKIVLTGSGRYRFDPAIVRVDYWRFASAVAARRAATTETARTNAYRAVIDNYGGTLAEGMSAHWIDPAREATRRDAVDAVAALARALVEDDPQQTLDLLEIARAFDPHNEAVYRDIMRLQERLGQSDAITRTLTLLTTRLAEIDETPSEHAIALATRLRQRHHTVLGARQQAADNAPRGHATSRP</sequence>
<dbReference type="Gene3D" id="1.25.40.10">
    <property type="entry name" value="Tetratricopeptide repeat domain"/>
    <property type="match status" value="1"/>
</dbReference>
<dbReference type="Gene3D" id="3.10.350.10">
    <property type="entry name" value="LysM domain"/>
    <property type="match status" value="1"/>
</dbReference>
<dbReference type="RefSeq" id="WP_378268399.1">
    <property type="nucleotide sequence ID" value="NZ_JBHUKR010000018.1"/>
</dbReference>
<dbReference type="InterPro" id="IPR011990">
    <property type="entry name" value="TPR-like_helical_dom_sf"/>
</dbReference>
<dbReference type="PANTHER" id="PTHR35807">
    <property type="entry name" value="TRANSCRIPTIONAL REGULATOR REDD-RELATED"/>
    <property type="match status" value="1"/>
</dbReference>
<dbReference type="InterPro" id="IPR036388">
    <property type="entry name" value="WH-like_DNA-bd_sf"/>
</dbReference>
<keyword evidence="4" id="KW-1185">Reference proteome</keyword>
<comment type="caution">
    <text evidence="3">The sequence shown here is derived from an EMBL/GenBank/DDBJ whole genome shotgun (WGS) entry which is preliminary data.</text>
</comment>
<dbReference type="EMBL" id="JBHUKR010000018">
    <property type="protein sequence ID" value="MFD2420368.1"/>
    <property type="molecule type" value="Genomic_DNA"/>
</dbReference>
<evidence type="ECO:0000313" key="4">
    <source>
        <dbReference type="Proteomes" id="UP001597417"/>
    </source>
</evidence>
<feature type="region of interest" description="Disordered" evidence="1">
    <location>
        <begin position="243"/>
        <end position="288"/>
    </location>
</feature>
<dbReference type="CDD" id="cd00118">
    <property type="entry name" value="LysM"/>
    <property type="match status" value="1"/>
</dbReference>
<feature type="compositionally biased region" description="Pro residues" evidence="1">
    <location>
        <begin position="252"/>
        <end position="270"/>
    </location>
</feature>
<evidence type="ECO:0000256" key="1">
    <source>
        <dbReference type="SAM" id="MobiDB-lite"/>
    </source>
</evidence>
<gene>
    <name evidence="3" type="ORF">ACFSXZ_28955</name>
</gene>
<evidence type="ECO:0000259" key="2">
    <source>
        <dbReference type="SMART" id="SM01043"/>
    </source>
</evidence>
<dbReference type="InterPro" id="IPR036779">
    <property type="entry name" value="LysM_dom_sf"/>
</dbReference>
<dbReference type="Pfam" id="PF03704">
    <property type="entry name" value="BTAD"/>
    <property type="match status" value="1"/>
</dbReference>
<dbReference type="Proteomes" id="UP001597417">
    <property type="component" value="Unassembled WGS sequence"/>
</dbReference>
<accession>A0ABW5FZ65</accession>
<feature type="region of interest" description="Disordered" evidence="1">
    <location>
        <begin position="628"/>
        <end position="700"/>
    </location>
</feature>
<evidence type="ECO:0000313" key="3">
    <source>
        <dbReference type="EMBL" id="MFD2420368.1"/>
    </source>
</evidence>
<feature type="domain" description="Bacterial transcriptional activator" evidence="2">
    <location>
        <begin position="821"/>
        <end position="960"/>
    </location>
</feature>
<dbReference type="SMART" id="SM01043">
    <property type="entry name" value="BTAD"/>
    <property type="match status" value="1"/>
</dbReference>
<dbReference type="InterPro" id="IPR018392">
    <property type="entry name" value="LysM"/>
</dbReference>
<dbReference type="Gene3D" id="1.10.10.10">
    <property type="entry name" value="Winged helix-like DNA-binding domain superfamily/Winged helix DNA-binding domain"/>
    <property type="match status" value="1"/>
</dbReference>
<dbReference type="InterPro" id="IPR005158">
    <property type="entry name" value="BTAD"/>
</dbReference>
<organism evidence="3 4">
    <name type="scientific">Amycolatopsis pigmentata</name>
    <dbReference type="NCBI Taxonomy" id="450801"/>
    <lineage>
        <taxon>Bacteria</taxon>
        <taxon>Bacillati</taxon>
        <taxon>Actinomycetota</taxon>
        <taxon>Actinomycetes</taxon>
        <taxon>Pseudonocardiales</taxon>
        <taxon>Pseudonocardiaceae</taxon>
        <taxon>Amycolatopsis</taxon>
    </lineage>
</organism>
<name>A0ABW5FZ65_9PSEU</name>
<protein>
    <submittedName>
        <fullName evidence="3">BTAD domain-containing putative transcriptional regulator</fullName>
    </submittedName>
</protein>
<reference evidence="4" key="1">
    <citation type="journal article" date="2019" name="Int. J. Syst. Evol. Microbiol.">
        <title>The Global Catalogue of Microorganisms (GCM) 10K type strain sequencing project: providing services to taxonomists for standard genome sequencing and annotation.</title>
        <authorList>
            <consortium name="The Broad Institute Genomics Platform"/>
            <consortium name="The Broad Institute Genome Sequencing Center for Infectious Disease"/>
            <person name="Wu L."/>
            <person name="Ma J."/>
        </authorList>
    </citation>
    <scope>NUCLEOTIDE SEQUENCE [LARGE SCALE GENOMIC DNA]</scope>
    <source>
        <strain evidence="4">CGMCC 4.7645</strain>
    </source>
</reference>
<feature type="compositionally biased region" description="Basic and acidic residues" evidence="1">
    <location>
        <begin position="677"/>
        <end position="686"/>
    </location>
</feature>
<proteinExistence type="predicted"/>
<dbReference type="InterPro" id="IPR051677">
    <property type="entry name" value="AfsR-DnrI-RedD_regulator"/>
</dbReference>